<reference evidence="2" key="1">
    <citation type="submission" date="2020-11" db="EMBL/GenBank/DDBJ databases">
        <authorList>
            <consortium name="DOE Joint Genome Institute"/>
            <person name="Ahrendt S."/>
            <person name="Riley R."/>
            <person name="Andreopoulos W."/>
            <person name="Labutti K."/>
            <person name="Pangilinan J."/>
            <person name="Ruiz-Duenas F.J."/>
            <person name="Barrasa J.M."/>
            <person name="Sanchez-Garcia M."/>
            <person name="Camarero S."/>
            <person name="Miyauchi S."/>
            <person name="Serrano A."/>
            <person name="Linde D."/>
            <person name="Babiker R."/>
            <person name="Drula E."/>
            <person name="Ayuso-Fernandez I."/>
            <person name="Pacheco R."/>
            <person name="Padilla G."/>
            <person name="Ferreira P."/>
            <person name="Barriuso J."/>
            <person name="Kellner H."/>
            <person name="Castanera R."/>
            <person name="Alfaro M."/>
            <person name="Ramirez L."/>
            <person name="Pisabarro A.G."/>
            <person name="Kuo A."/>
            <person name="Tritt A."/>
            <person name="Lipzen A."/>
            <person name="He G."/>
            <person name="Yan M."/>
            <person name="Ng V."/>
            <person name="Cullen D."/>
            <person name="Martin F."/>
            <person name="Rosso M.-N."/>
            <person name="Henrissat B."/>
            <person name="Hibbett D."/>
            <person name="Martinez A.T."/>
            <person name="Grigoriev I.V."/>
        </authorList>
    </citation>
    <scope>NUCLEOTIDE SEQUENCE</scope>
    <source>
        <strain evidence="2">ATCC 90797</strain>
    </source>
</reference>
<gene>
    <name evidence="2" type="ORF">BDN71DRAFT_1453699</name>
</gene>
<name>A0A9P5ZPS0_PLEER</name>
<organism evidence="2 3">
    <name type="scientific">Pleurotus eryngii</name>
    <name type="common">Boletus of the steppes</name>
    <dbReference type="NCBI Taxonomy" id="5323"/>
    <lineage>
        <taxon>Eukaryota</taxon>
        <taxon>Fungi</taxon>
        <taxon>Dikarya</taxon>
        <taxon>Basidiomycota</taxon>
        <taxon>Agaricomycotina</taxon>
        <taxon>Agaricomycetes</taxon>
        <taxon>Agaricomycetidae</taxon>
        <taxon>Agaricales</taxon>
        <taxon>Pleurotineae</taxon>
        <taxon>Pleurotaceae</taxon>
        <taxon>Pleurotus</taxon>
    </lineage>
</organism>
<evidence type="ECO:0000256" key="1">
    <source>
        <dbReference type="SAM" id="MobiDB-lite"/>
    </source>
</evidence>
<accession>A0A9P5ZPS0</accession>
<dbReference type="Proteomes" id="UP000807025">
    <property type="component" value="Unassembled WGS sequence"/>
</dbReference>
<evidence type="ECO:0000313" key="3">
    <source>
        <dbReference type="Proteomes" id="UP000807025"/>
    </source>
</evidence>
<protein>
    <submittedName>
        <fullName evidence="2">Uncharacterized protein</fullName>
    </submittedName>
</protein>
<proteinExistence type="predicted"/>
<sequence>MVILTWNMIIPCYSSTSVTLIDYRHKRWCTIDTPQHSLRLQQGKFVRKLGFNLSIPDARSFRKAPRRQGPPVAKRTHAGCPGSMKTRRQASIVDRCSRGRRWTSSSTPHRMGNRRVKTLGDTLPAQYCVRSGCVQLSDILMDPVARISPTSLRRASARKV</sequence>
<keyword evidence="3" id="KW-1185">Reference proteome</keyword>
<feature type="region of interest" description="Disordered" evidence="1">
    <location>
        <begin position="62"/>
        <end position="84"/>
    </location>
</feature>
<dbReference type="EMBL" id="MU154630">
    <property type="protein sequence ID" value="KAF9490918.1"/>
    <property type="molecule type" value="Genomic_DNA"/>
</dbReference>
<evidence type="ECO:0000313" key="2">
    <source>
        <dbReference type="EMBL" id="KAF9490918.1"/>
    </source>
</evidence>
<dbReference type="AlphaFoldDB" id="A0A9P5ZPS0"/>
<comment type="caution">
    <text evidence="2">The sequence shown here is derived from an EMBL/GenBank/DDBJ whole genome shotgun (WGS) entry which is preliminary data.</text>
</comment>